<evidence type="ECO:0000256" key="4">
    <source>
        <dbReference type="ARBA" id="ARBA00022496"/>
    </source>
</evidence>
<evidence type="ECO:0000256" key="13">
    <source>
        <dbReference type="SAM" id="MobiDB-lite"/>
    </source>
</evidence>
<gene>
    <name evidence="17" type="ORF">GCM10022268_20570</name>
</gene>
<dbReference type="InterPro" id="IPR039426">
    <property type="entry name" value="TonB-dep_rcpt-like"/>
</dbReference>
<comment type="similarity">
    <text evidence="11 12">Belongs to the TonB-dependent receptor family.</text>
</comment>
<comment type="subcellular location">
    <subcellularLocation>
        <location evidence="1 11">Cell outer membrane</location>
        <topology evidence="1 11">Multi-pass membrane protein</topology>
    </subcellularLocation>
</comment>
<keyword evidence="9 11" id="KW-0472">Membrane</keyword>
<evidence type="ECO:0000256" key="3">
    <source>
        <dbReference type="ARBA" id="ARBA00022452"/>
    </source>
</evidence>
<keyword evidence="6" id="KW-0408">Iron</keyword>
<evidence type="ECO:0000256" key="12">
    <source>
        <dbReference type="RuleBase" id="RU003357"/>
    </source>
</evidence>
<keyword evidence="4" id="KW-0410">Iron transport</keyword>
<evidence type="ECO:0000313" key="18">
    <source>
        <dbReference type="Proteomes" id="UP001500523"/>
    </source>
</evidence>
<keyword evidence="5 11" id="KW-0812">Transmembrane</keyword>
<dbReference type="PROSITE" id="PS52016">
    <property type="entry name" value="TONB_DEPENDENT_REC_3"/>
    <property type="match status" value="1"/>
</dbReference>
<protein>
    <submittedName>
        <fullName evidence="17">TonB-dependent receptor</fullName>
    </submittedName>
</protein>
<evidence type="ECO:0000256" key="9">
    <source>
        <dbReference type="ARBA" id="ARBA00023136"/>
    </source>
</evidence>
<evidence type="ECO:0000256" key="8">
    <source>
        <dbReference type="ARBA" id="ARBA00023077"/>
    </source>
</evidence>
<dbReference type="PANTHER" id="PTHR32552">
    <property type="entry name" value="FERRICHROME IRON RECEPTOR-RELATED"/>
    <property type="match status" value="1"/>
</dbReference>
<feature type="region of interest" description="Disordered" evidence="13">
    <location>
        <begin position="26"/>
        <end position="53"/>
    </location>
</feature>
<dbReference type="InterPro" id="IPR036942">
    <property type="entry name" value="Beta-barrel_TonB_sf"/>
</dbReference>
<dbReference type="PANTHER" id="PTHR32552:SF81">
    <property type="entry name" value="TONB-DEPENDENT OUTER MEMBRANE RECEPTOR"/>
    <property type="match status" value="1"/>
</dbReference>
<feature type="compositionally biased region" description="Polar residues" evidence="13">
    <location>
        <begin position="26"/>
        <end position="45"/>
    </location>
</feature>
<sequence length="795" mass="85415">MKSFLLATSCMIFSAPVAAQTSQLDAPQANAVQTDAPAPQSSPSLPESADDNAATTDIVVTATRTNTLLSRTPIAITAVTGESLTKLGVTNPTQIADVAPSVSIDRNNGLQITIRGVSSADNSEKGDPSAGFMLDGVSLARAQAQEVSFFDLDRIEVLRGPQGTLYGRNTTAGLISLVSARPRLGEFSGSADISYGNYNAVQGTGVLNVPLGTSAALRAAVNYDRRDSYLTPANGTYAIDPFKDNLSGRLSLLVKPTDRLTVVVRGDYSTIKGKPGPQVLLSTLYQAPFVPPADGQLGQDPIPRAGDRKALSTVGYAERQQSNRDNTSWGIQGDITYELSDALTASYLGSYRKFTRDEEFTGVTGLVRATGLYSTTPQTFDGEYAQNSQELRLAYDSSALKVQVGGFYFRETSDISFLLFGSQGFQPGQRGYIFGFPQETVSKSLAFFGQGTLTLADGFRATGGVRWTKDDKSRVGATIFHANLTDPRDFTTGTQPGTTNPRGSRDSLNDADVSYRKVTWRGGLEYDLGSQTLLYGSVSTGYKAGGFNDGCLAGTTNCAGSAITPADILFYEPETITAYEIGFKTRLLDNALRLNGGYFHYDYTNLQLTQLTLVAGAGTARTLNAGQAKIDGVELEGIIAPAPNHRFDFSATWLNARYTDYLVDAAGPLFAQFAGRKLDRSPEWTVSAAYDWRVPLANDGSVSFNLRTRLSDSYFIASSLLRGQFRQPSFTKSDLTITYTTPSERLYVQGFVKNIENKVTLGGAVLGANFGAAFDDGLAQLTDPRLYGARIGVRF</sequence>
<feature type="chain" id="PRO_5047400903" evidence="14">
    <location>
        <begin position="20"/>
        <end position="795"/>
    </location>
</feature>
<name>A0ABP7E0L8_9SPHN</name>
<dbReference type="SUPFAM" id="SSF56935">
    <property type="entry name" value="Porins"/>
    <property type="match status" value="1"/>
</dbReference>
<dbReference type="RefSeq" id="WP_344693299.1">
    <property type="nucleotide sequence ID" value="NZ_BAABBF010000004.1"/>
</dbReference>
<dbReference type="Proteomes" id="UP001500523">
    <property type="component" value="Unassembled WGS sequence"/>
</dbReference>
<proteinExistence type="inferred from homology"/>
<evidence type="ECO:0000256" key="7">
    <source>
        <dbReference type="ARBA" id="ARBA00023065"/>
    </source>
</evidence>
<evidence type="ECO:0000256" key="2">
    <source>
        <dbReference type="ARBA" id="ARBA00022448"/>
    </source>
</evidence>
<reference evidence="18" key="1">
    <citation type="journal article" date="2019" name="Int. J. Syst. Evol. Microbiol.">
        <title>The Global Catalogue of Microorganisms (GCM) 10K type strain sequencing project: providing services to taxonomists for standard genome sequencing and annotation.</title>
        <authorList>
            <consortium name="The Broad Institute Genomics Platform"/>
            <consortium name="The Broad Institute Genome Sequencing Center for Infectious Disease"/>
            <person name="Wu L."/>
            <person name="Ma J."/>
        </authorList>
    </citation>
    <scope>NUCLEOTIDE SEQUENCE [LARGE SCALE GENOMIC DNA]</scope>
    <source>
        <strain evidence="18">JCM 17498</strain>
    </source>
</reference>
<keyword evidence="8 12" id="KW-0798">TonB box</keyword>
<feature type="signal peptide" evidence="14">
    <location>
        <begin position="1"/>
        <end position="19"/>
    </location>
</feature>
<comment type="caution">
    <text evidence="17">The sequence shown here is derived from an EMBL/GenBank/DDBJ whole genome shotgun (WGS) entry which is preliminary data.</text>
</comment>
<dbReference type="CDD" id="cd01347">
    <property type="entry name" value="ligand_gated_channel"/>
    <property type="match status" value="1"/>
</dbReference>
<evidence type="ECO:0000256" key="14">
    <source>
        <dbReference type="SAM" id="SignalP"/>
    </source>
</evidence>
<feature type="compositionally biased region" description="Polar residues" evidence="13">
    <location>
        <begin position="491"/>
        <end position="502"/>
    </location>
</feature>
<keyword evidence="17" id="KW-0675">Receptor</keyword>
<evidence type="ECO:0000256" key="1">
    <source>
        <dbReference type="ARBA" id="ARBA00004571"/>
    </source>
</evidence>
<feature type="domain" description="TonB-dependent receptor plug" evidence="16">
    <location>
        <begin position="70"/>
        <end position="173"/>
    </location>
</feature>
<feature type="domain" description="TonB-dependent receptor-like beta-barrel" evidence="15">
    <location>
        <begin position="308"/>
        <end position="755"/>
    </location>
</feature>
<keyword evidence="2 11" id="KW-0813">Transport</keyword>
<keyword evidence="3 11" id="KW-1134">Transmembrane beta strand</keyword>
<keyword evidence="14" id="KW-0732">Signal</keyword>
<evidence type="ECO:0000256" key="10">
    <source>
        <dbReference type="ARBA" id="ARBA00023237"/>
    </source>
</evidence>
<dbReference type="Pfam" id="PF07715">
    <property type="entry name" value="Plug"/>
    <property type="match status" value="1"/>
</dbReference>
<evidence type="ECO:0000256" key="5">
    <source>
        <dbReference type="ARBA" id="ARBA00022692"/>
    </source>
</evidence>
<organism evidence="17 18">
    <name type="scientific">Sphingomonas cynarae</name>
    <dbReference type="NCBI Taxonomy" id="930197"/>
    <lineage>
        <taxon>Bacteria</taxon>
        <taxon>Pseudomonadati</taxon>
        <taxon>Pseudomonadota</taxon>
        <taxon>Alphaproteobacteria</taxon>
        <taxon>Sphingomonadales</taxon>
        <taxon>Sphingomonadaceae</taxon>
        <taxon>Sphingomonas</taxon>
    </lineage>
</organism>
<keyword evidence="18" id="KW-1185">Reference proteome</keyword>
<evidence type="ECO:0000259" key="15">
    <source>
        <dbReference type="Pfam" id="PF00593"/>
    </source>
</evidence>
<feature type="region of interest" description="Disordered" evidence="13">
    <location>
        <begin position="486"/>
        <end position="509"/>
    </location>
</feature>
<accession>A0ABP7E0L8</accession>
<evidence type="ECO:0000259" key="16">
    <source>
        <dbReference type="Pfam" id="PF07715"/>
    </source>
</evidence>
<evidence type="ECO:0000313" key="17">
    <source>
        <dbReference type="EMBL" id="GAA3711446.1"/>
    </source>
</evidence>
<evidence type="ECO:0000256" key="6">
    <source>
        <dbReference type="ARBA" id="ARBA00023004"/>
    </source>
</evidence>
<keyword evidence="7" id="KW-0406">Ion transport</keyword>
<keyword evidence="10 11" id="KW-0998">Cell outer membrane</keyword>
<dbReference type="InterPro" id="IPR012910">
    <property type="entry name" value="Plug_dom"/>
</dbReference>
<evidence type="ECO:0000256" key="11">
    <source>
        <dbReference type="PROSITE-ProRule" id="PRU01360"/>
    </source>
</evidence>
<dbReference type="InterPro" id="IPR000531">
    <property type="entry name" value="Beta-barrel_TonB"/>
</dbReference>
<dbReference type="Gene3D" id="2.40.170.20">
    <property type="entry name" value="TonB-dependent receptor, beta-barrel domain"/>
    <property type="match status" value="1"/>
</dbReference>
<dbReference type="EMBL" id="BAABBF010000004">
    <property type="protein sequence ID" value="GAA3711446.1"/>
    <property type="molecule type" value="Genomic_DNA"/>
</dbReference>
<dbReference type="Pfam" id="PF00593">
    <property type="entry name" value="TonB_dep_Rec_b-barrel"/>
    <property type="match status" value="1"/>
</dbReference>